<feature type="domain" description="Putative auto-transporter adhesin head GIN" evidence="2">
    <location>
        <begin position="36"/>
        <end position="200"/>
    </location>
</feature>
<dbReference type="RefSeq" id="WP_161819467.1">
    <property type="nucleotide sequence ID" value="NZ_JAACJS010000015.1"/>
</dbReference>
<organism evidence="3 4">
    <name type="scientific">Sediminibacterium roseum</name>
    <dbReference type="NCBI Taxonomy" id="1978412"/>
    <lineage>
        <taxon>Bacteria</taxon>
        <taxon>Pseudomonadati</taxon>
        <taxon>Bacteroidota</taxon>
        <taxon>Chitinophagia</taxon>
        <taxon>Chitinophagales</taxon>
        <taxon>Chitinophagaceae</taxon>
        <taxon>Sediminibacterium</taxon>
    </lineage>
</organism>
<evidence type="ECO:0000256" key="1">
    <source>
        <dbReference type="SAM" id="SignalP"/>
    </source>
</evidence>
<evidence type="ECO:0000313" key="3">
    <source>
        <dbReference type="EMBL" id="NCI51176.1"/>
    </source>
</evidence>
<proteinExistence type="predicted"/>
<name>A0ABW9ZVJ7_9BACT</name>
<dbReference type="Proteomes" id="UP000753802">
    <property type="component" value="Unassembled WGS sequence"/>
</dbReference>
<dbReference type="Gene3D" id="2.160.20.120">
    <property type="match status" value="1"/>
</dbReference>
<keyword evidence="1" id="KW-0732">Signal</keyword>
<reference evidence="3 4" key="1">
    <citation type="submission" date="2020-01" db="EMBL/GenBank/DDBJ databases">
        <title>Genome analysis.</title>
        <authorList>
            <person name="Wu S."/>
            <person name="Wang G."/>
        </authorList>
    </citation>
    <scope>NUCLEOTIDE SEQUENCE [LARGE SCALE GENOMIC DNA]</scope>
    <source>
        <strain evidence="3 4">SYL130</strain>
    </source>
</reference>
<keyword evidence="4" id="KW-1185">Reference proteome</keyword>
<comment type="caution">
    <text evidence="3">The sequence shown here is derived from an EMBL/GenBank/DDBJ whole genome shotgun (WGS) entry which is preliminary data.</text>
</comment>
<evidence type="ECO:0000259" key="2">
    <source>
        <dbReference type="Pfam" id="PF10988"/>
    </source>
</evidence>
<dbReference type="Pfam" id="PF10988">
    <property type="entry name" value="DUF2807"/>
    <property type="match status" value="1"/>
</dbReference>
<feature type="signal peptide" evidence="1">
    <location>
        <begin position="1"/>
        <end position="19"/>
    </location>
</feature>
<protein>
    <submittedName>
        <fullName evidence="3">DUF2807 domain-containing protein</fullName>
    </submittedName>
</protein>
<feature type="chain" id="PRO_5046089166" evidence="1">
    <location>
        <begin position="20"/>
        <end position="218"/>
    </location>
</feature>
<accession>A0ABW9ZVJ7</accession>
<evidence type="ECO:0000313" key="4">
    <source>
        <dbReference type="Proteomes" id="UP000753802"/>
    </source>
</evidence>
<dbReference type="InterPro" id="IPR021255">
    <property type="entry name" value="DUF2807"/>
</dbReference>
<sequence length="218" mass="23357">MKRIFLSLTILLSAAVSFGQNVVYGDNVEKRSVSSFHAIESNSGIEVILSKGDKEELAVSVGNQEYLNEIRTVVEGGVLKISRSTDWKFWNHWKNFRCKVYVSYKNIDGVKATSGSSIKADDINGGSLRARMNSGGTITLSGKVESIDIDGSSGGQFRGYSLSANNCTAEVSSGAGIQVTVNKEISAKANSGGYVRFKGEGLIRDINVNSGGSVKRQS</sequence>
<gene>
    <name evidence="3" type="ORF">GWC95_14685</name>
</gene>
<dbReference type="EMBL" id="JAACJS010000015">
    <property type="protein sequence ID" value="NCI51176.1"/>
    <property type="molecule type" value="Genomic_DNA"/>
</dbReference>